<keyword evidence="3" id="KW-1185">Reference proteome</keyword>
<evidence type="ECO:0000313" key="3">
    <source>
        <dbReference type="Proteomes" id="UP000325780"/>
    </source>
</evidence>
<accession>A0A5N6U1B1</accession>
<dbReference type="EMBL" id="ML742054">
    <property type="protein sequence ID" value="KAE8152348.1"/>
    <property type="molecule type" value="Genomic_DNA"/>
</dbReference>
<feature type="transmembrane region" description="Helical" evidence="1">
    <location>
        <begin position="37"/>
        <end position="57"/>
    </location>
</feature>
<sequence>MSSRVIGKLYSRDFLSCNCLAHTMSLVHYDRKLMHCLPMYSVAVISAGAPYVNLFLIRVQQYYCSKYTFQSCS</sequence>
<reference evidence="2 3" key="1">
    <citation type="submission" date="2019-04" db="EMBL/GenBank/DDBJ databases">
        <title>Friends and foes A comparative genomics study of 23 Aspergillus species from section Flavi.</title>
        <authorList>
            <consortium name="DOE Joint Genome Institute"/>
            <person name="Kjaerbolling I."/>
            <person name="Vesth T."/>
            <person name="Frisvad J.C."/>
            <person name="Nybo J.L."/>
            <person name="Theobald S."/>
            <person name="Kildgaard S."/>
            <person name="Isbrandt T."/>
            <person name="Kuo A."/>
            <person name="Sato A."/>
            <person name="Lyhne E.K."/>
            <person name="Kogle M.E."/>
            <person name="Wiebenga A."/>
            <person name="Kun R.S."/>
            <person name="Lubbers R.J."/>
            <person name="Makela M.R."/>
            <person name="Barry K."/>
            <person name="Chovatia M."/>
            <person name="Clum A."/>
            <person name="Daum C."/>
            <person name="Haridas S."/>
            <person name="He G."/>
            <person name="LaButti K."/>
            <person name="Lipzen A."/>
            <person name="Mondo S."/>
            <person name="Riley R."/>
            <person name="Salamov A."/>
            <person name="Simmons B.A."/>
            <person name="Magnuson J.K."/>
            <person name="Henrissat B."/>
            <person name="Mortensen U.H."/>
            <person name="Larsen T.O."/>
            <person name="Devries R.P."/>
            <person name="Grigoriev I.V."/>
            <person name="Machida M."/>
            <person name="Baker S.E."/>
            <person name="Andersen M.R."/>
        </authorList>
    </citation>
    <scope>NUCLEOTIDE SEQUENCE [LARGE SCALE GENOMIC DNA]</scope>
    <source>
        <strain evidence="2 3">IBT 18842</strain>
    </source>
</reference>
<name>A0A5N6U1B1_ASPAV</name>
<keyword evidence="1" id="KW-0472">Membrane</keyword>
<evidence type="ECO:0000256" key="1">
    <source>
        <dbReference type="SAM" id="Phobius"/>
    </source>
</evidence>
<keyword evidence="1" id="KW-0812">Transmembrane</keyword>
<dbReference type="AlphaFoldDB" id="A0A5N6U1B1"/>
<gene>
    <name evidence="2" type="ORF">BDV25DRAFT_69940</name>
</gene>
<keyword evidence="1" id="KW-1133">Transmembrane helix</keyword>
<proteinExistence type="predicted"/>
<evidence type="ECO:0000313" key="2">
    <source>
        <dbReference type="EMBL" id="KAE8152348.1"/>
    </source>
</evidence>
<protein>
    <submittedName>
        <fullName evidence="2">Uncharacterized protein</fullName>
    </submittedName>
</protein>
<organism evidence="2 3">
    <name type="scientific">Aspergillus avenaceus</name>
    <dbReference type="NCBI Taxonomy" id="36643"/>
    <lineage>
        <taxon>Eukaryota</taxon>
        <taxon>Fungi</taxon>
        <taxon>Dikarya</taxon>
        <taxon>Ascomycota</taxon>
        <taxon>Pezizomycotina</taxon>
        <taxon>Eurotiomycetes</taxon>
        <taxon>Eurotiomycetidae</taxon>
        <taxon>Eurotiales</taxon>
        <taxon>Aspergillaceae</taxon>
        <taxon>Aspergillus</taxon>
        <taxon>Aspergillus subgen. Circumdati</taxon>
    </lineage>
</organism>
<dbReference type="Proteomes" id="UP000325780">
    <property type="component" value="Unassembled WGS sequence"/>
</dbReference>